<protein>
    <submittedName>
        <fullName evidence="1">Uncharacterized protein</fullName>
    </submittedName>
</protein>
<comment type="caution">
    <text evidence="1">The sequence shown here is derived from an EMBL/GenBank/DDBJ whole genome shotgun (WGS) entry which is preliminary data.</text>
</comment>
<evidence type="ECO:0000313" key="1">
    <source>
        <dbReference type="EMBL" id="MPN50586.1"/>
    </source>
</evidence>
<gene>
    <name evidence="1" type="ORF">SDC9_198217</name>
</gene>
<name>A0A645IHW5_9ZZZZ</name>
<dbReference type="AlphaFoldDB" id="A0A645IHW5"/>
<sequence length="62" mass="6764">MIKEASGNREAYSKLSAIQFPMSLSSPESILTQSPVAARNPLLMLEGIPVFRGTVINFVVKK</sequence>
<organism evidence="1">
    <name type="scientific">bioreactor metagenome</name>
    <dbReference type="NCBI Taxonomy" id="1076179"/>
    <lineage>
        <taxon>unclassified sequences</taxon>
        <taxon>metagenomes</taxon>
        <taxon>ecological metagenomes</taxon>
    </lineage>
</organism>
<reference evidence="1" key="1">
    <citation type="submission" date="2019-08" db="EMBL/GenBank/DDBJ databases">
        <authorList>
            <person name="Kucharzyk K."/>
            <person name="Murdoch R.W."/>
            <person name="Higgins S."/>
            <person name="Loffler F."/>
        </authorList>
    </citation>
    <scope>NUCLEOTIDE SEQUENCE</scope>
</reference>
<dbReference type="EMBL" id="VSSQ01114906">
    <property type="protein sequence ID" value="MPN50586.1"/>
    <property type="molecule type" value="Genomic_DNA"/>
</dbReference>
<accession>A0A645IHW5</accession>
<proteinExistence type="predicted"/>